<dbReference type="GO" id="GO:0030198">
    <property type="term" value="P:extracellular matrix organization"/>
    <property type="evidence" value="ECO:0007669"/>
    <property type="project" value="TreeGrafter"/>
</dbReference>
<feature type="domain" description="VWFC" evidence="7">
    <location>
        <begin position="80"/>
        <end position="137"/>
    </location>
</feature>
<feature type="chain" id="PRO_5042227350" description="VWFC domain-containing protein" evidence="6">
    <location>
        <begin position="21"/>
        <end position="1434"/>
    </location>
</feature>
<evidence type="ECO:0000259" key="7">
    <source>
        <dbReference type="PROSITE" id="PS50184"/>
    </source>
</evidence>
<feature type="compositionally biased region" description="Basic and acidic residues" evidence="5">
    <location>
        <begin position="221"/>
        <end position="293"/>
    </location>
</feature>
<dbReference type="InterPro" id="IPR043184">
    <property type="entry name" value="ECM2"/>
</dbReference>
<dbReference type="Pfam" id="PF13855">
    <property type="entry name" value="LRR_8"/>
    <property type="match status" value="7"/>
</dbReference>
<keyword evidence="4" id="KW-0325">Glycoprotein</keyword>
<comment type="caution">
    <text evidence="8">The sequence shown here is derived from an EMBL/GenBank/DDBJ whole genome shotgun (WGS) entry which is preliminary data.</text>
</comment>
<keyword evidence="3" id="KW-0677">Repeat</keyword>
<dbReference type="PROSITE" id="PS50184">
    <property type="entry name" value="VWFC_2"/>
    <property type="match status" value="1"/>
</dbReference>
<dbReference type="FunFam" id="3.80.10.10:FF:000770">
    <property type="entry name" value="Uncharacterized protein"/>
    <property type="match status" value="1"/>
</dbReference>
<dbReference type="SUPFAM" id="SSF57603">
    <property type="entry name" value="FnI-like domain"/>
    <property type="match status" value="1"/>
</dbReference>
<dbReference type="GO" id="GO:0008201">
    <property type="term" value="F:heparin binding"/>
    <property type="evidence" value="ECO:0007669"/>
    <property type="project" value="TreeGrafter"/>
</dbReference>
<gene>
    <name evidence="8" type="ORF">QTP70_017216</name>
</gene>
<dbReference type="PROSITE" id="PS51450">
    <property type="entry name" value="LRR"/>
    <property type="match status" value="8"/>
</dbReference>
<evidence type="ECO:0000313" key="8">
    <source>
        <dbReference type="EMBL" id="KAK3512579.1"/>
    </source>
</evidence>
<name>A0AAE0UMA6_9TELE</name>
<proteinExistence type="predicted"/>
<dbReference type="InterPro" id="IPR000372">
    <property type="entry name" value="LRRNT"/>
</dbReference>
<evidence type="ECO:0000256" key="4">
    <source>
        <dbReference type="ARBA" id="ARBA00023180"/>
    </source>
</evidence>
<dbReference type="FunFam" id="3.80.10.10:FF:000772">
    <property type="entry name" value="Extracellular matrix protein 2"/>
    <property type="match status" value="1"/>
</dbReference>
<dbReference type="SMART" id="SM00214">
    <property type="entry name" value="VWC"/>
    <property type="match status" value="1"/>
</dbReference>
<feature type="compositionally biased region" description="Basic and acidic residues" evidence="5">
    <location>
        <begin position="194"/>
        <end position="213"/>
    </location>
</feature>
<reference evidence="8" key="1">
    <citation type="submission" date="2023-06" db="EMBL/GenBank/DDBJ databases">
        <title>Male Hemibagrus guttatus genome.</title>
        <authorList>
            <person name="Bian C."/>
        </authorList>
    </citation>
    <scope>NUCLEOTIDE SEQUENCE</scope>
    <source>
        <strain evidence="8">Male_cb2023</strain>
        <tissue evidence="8">Muscle</tissue>
    </source>
</reference>
<dbReference type="GO" id="GO:0031012">
    <property type="term" value="C:extracellular matrix"/>
    <property type="evidence" value="ECO:0007669"/>
    <property type="project" value="TreeGrafter"/>
</dbReference>
<dbReference type="SMART" id="SM00369">
    <property type="entry name" value="LRR_TYP"/>
    <property type="match status" value="23"/>
</dbReference>
<evidence type="ECO:0000256" key="1">
    <source>
        <dbReference type="ARBA" id="ARBA00022614"/>
    </source>
</evidence>
<accession>A0AAE0UMA6</accession>
<dbReference type="SMART" id="SM00013">
    <property type="entry name" value="LRRNT"/>
    <property type="match status" value="3"/>
</dbReference>
<dbReference type="InterPro" id="IPR003591">
    <property type="entry name" value="Leu-rich_rpt_typical-subtyp"/>
</dbReference>
<keyword evidence="1" id="KW-0433">Leucine-rich repeat</keyword>
<dbReference type="GO" id="GO:0070052">
    <property type="term" value="F:collagen V binding"/>
    <property type="evidence" value="ECO:0007669"/>
    <property type="project" value="TreeGrafter"/>
</dbReference>
<dbReference type="Proteomes" id="UP001274896">
    <property type="component" value="Unassembled WGS sequence"/>
</dbReference>
<feature type="region of interest" description="Disordered" evidence="5">
    <location>
        <begin position="164"/>
        <end position="350"/>
    </location>
</feature>
<dbReference type="PROSITE" id="PS01208">
    <property type="entry name" value="VWFC_1"/>
    <property type="match status" value="1"/>
</dbReference>
<dbReference type="InterPro" id="IPR001611">
    <property type="entry name" value="Leu-rich_rpt"/>
</dbReference>
<sequence length="1434" mass="164281">MRLWLLIAVSFFCWLSYSVAREQNQTRPMAKGRRRRGKKMVRQGRMPVNGGYNGASVSIESYKGVEEPKPNYNVIPGNTGQCVFQGITMFDKTVWSPKPCVTCLCSSGNVVCDEMQCPVLQCKLKFKPIGQCCPICIEARFKSFHCLYRLSDLFPGHGEPVPISAHEVSENSGDSPVPNDPSITDAAFVPNKSSRREKYKEEEEMILRKDVERKRRKKQKKETERQRKQKQEEEMRKLQEEAEKRAEAEKERWKRLEEQQRVEEERMRRREMEERGRLRTLEEAAERARNELRAEEDEEEEEEEEEETVWLRGDVFQMPPQLPTPLEFPPPTAPSEPSHAGEGEDADEESARISYALPQGCTVSDVIVSCENAKLTSIPPLSIPELKSLNLQGNAITTIPAEAFNGVLNLEWIDFGKNKILSSGIDPQAFTKLQFLTRLYMDGNLLEHIPPGLPHTLQELKINENNLQEMDEDSFEGLSNLVTLEMEGNLLSEANVNPKVFAPLKQLSYLRLGRNHFRTIPQGLPATLQELHLENNLIEEISDGAFNQSKNLNVIVLRHNKIDESRISPFVWINHRNLESIDLAHNKLHLVPSFLPKSLVHLVLVGNQIERIPGYVFAHMEPGLEYLYLSYNKLDGEGVEPESFFGTFNTMTELCLDHNQLTSIPVGVNEMTSLHFLRLNNNNIRHIGEDSICDPLNDEDSHIVALRLENNLLDPRRIPPTAFSCTLKHPDLMSTMRVILLFTLLLLCHGKPYKPINIMELMKIHDIMQQDNGSDEDDDDDDNNDDDLDNFIPDCPFGCHCLRRVVQCSDLGLMSVPRDIPADTLMIDLQNNDITEIKEDDFKKLSNLYALFLVNNQISKIHPKAFQNMQKLRLLYLSYNFLTQIPENLPKNILELRIHDNKISRIQKDAFKGMQSLHVLEMSANPIANSGIALGAFNDMATLYLRIAEARLTAIPKDLPSSLTELHLDYNKIAKVEVEDFIRYKHLLRLGLGFNQIKYVENGSLTYIPKVREIHLDNNRLKNIPPGLNSLKYLQLTFRLPGLSMNSTLPCPVFWCFDATGQKMPRKTNPTMGIPSKWSIFSLILLKAFCQDYETSYTDYDTEEEPWPEIPPLLVPEETDSSLVPSNECAKECYCPSSYPFAMYCDNRELKVIPDVPSHIRHLYVQFNKIEAITAKPFTNATSLREINLSHNNLRKVGKEAFSKLQHLTQLHLEHNNLEEIPPSLPRSLQILHLGFNKISKIPSNTIQDLINITALDLCSNRLTDEGIKGKVLSSFKSLMQINMCNNKLKTMPPDLPASLVQLLLEKNSITSIPEGYFRKTPNIMSLRVSHNRIKTIAYKAFNLSHIMELDLGYNQLSQAFFVPKNLEHLYLNHNDYKELNITLMCPKVDPDSPNMLTYIRIDHNKLRGPVDYYTYVCFPRMRMIYYGEQQTAS</sequence>
<evidence type="ECO:0000256" key="2">
    <source>
        <dbReference type="ARBA" id="ARBA00022729"/>
    </source>
</evidence>
<evidence type="ECO:0000256" key="3">
    <source>
        <dbReference type="ARBA" id="ARBA00022737"/>
    </source>
</evidence>
<dbReference type="InterPro" id="IPR001007">
    <property type="entry name" value="VWF_dom"/>
</dbReference>
<evidence type="ECO:0000256" key="5">
    <source>
        <dbReference type="SAM" id="MobiDB-lite"/>
    </source>
</evidence>
<dbReference type="Pfam" id="PF13516">
    <property type="entry name" value="LRR_6"/>
    <property type="match status" value="1"/>
</dbReference>
<dbReference type="Gene3D" id="6.20.200.20">
    <property type="match status" value="1"/>
</dbReference>
<feature type="compositionally biased region" description="Pro residues" evidence="5">
    <location>
        <begin position="320"/>
        <end position="334"/>
    </location>
</feature>
<dbReference type="PANTHER" id="PTHR46544:SF1">
    <property type="entry name" value="EXTRACELLULAR MATRIX PROTEIN 2"/>
    <property type="match status" value="1"/>
</dbReference>
<dbReference type="GO" id="GO:0010811">
    <property type="term" value="P:positive regulation of cell-substrate adhesion"/>
    <property type="evidence" value="ECO:0007669"/>
    <property type="project" value="TreeGrafter"/>
</dbReference>
<feature type="signal peptide" evidence="6">
    <location>
        <begin position="1"/>
        <end position="20"/>
    </location>
</feature>
<dbReference type="SUPFAM" id="SSF52058">
    <property type="entry name" value="L domain-like"/>
    <property type="match status" value="2"/>
</dbReference>
<evidence type="ECO:0000313" key="9">
    <source>
        <dbReference type="Proteomes" id="UP001274896"/>
    </source>
</evidence>
<dbReference type="Pfam" id="PF01462">
    <property type="entry name" value="LRRNT"/>
    <property type="match status" value="1"/>
</dbReference>
<organism evidence="8 9">
    <name type="scientific">Hemibagrus guttatus</name>
    <dbReference type="NCBI Taxonomy" id="175788"/>
    <lineage>
        <taxon>Eukaryota</taxon>
        <taxon>Metazoa</taxon>
        <taxon>Chordata</taxon>
        <taxon>Craniata</taxon>
        <taxon>Vertebrata</taxon>
        <taxon>Euteleostomi</taxon>
        <taxon>Actinopterygii</taxon>
        <taxon>Neopterygii</taxon>
        <taxon>Teleostei</taxon>
        <taxon>Ostariophysi</taxon>
        <taxon>Siluriformes</taxon>
        <taxon>Bagridae</taxon>
        <taxon>Hemibagrus</taxon>
    </lineage>
</organism>
<dbReference type="SMART" id="SM00365">
    <property type="entry name" value="LRR_SD22"/>
    <property type="match status" value="10"/>
</dbReference>
<dbReference type="SMART" id="SM00364">
    <property type="entry name" value="LRR_BAC"/>
    <property type="match status" value="12"/>
</dbReference>
<dbReference type="EMBL" id="JAUCMX010000023">
    <property type="protein sequence ID" value="KAK3512579.1"/>
    <property type="molecule type" value="Genomic_DNA"/>
</dbReference>
<keyword evidence="2 6" id="KW-0732">Signal</keyword>
<dbReference type="InterPro" id="IPR032675">
    <property type="entry name" value="LRR_dom_sf"/>
</dbReference>
<protein>
    <recommendedName>
        <fullName evidence="7">VWFC domain-containing protein</fullName>
    </recommendedName>
</protein>
<dbReference type="FunFam" id="3.80.10.10:FF:000284">
    <property type="entry name" value="extracellular matrix protein 2 isoform X1"/>
    <property type="match status" value="1"/>
</dbReference>
<dbReference type="SUPFAM" id="SSF52047">
    <property type="entry name" value="RNI-like"/>
    <property type="match status" value="1"/>
</dbReference>
<evidence type="ECO:0000256" key="6">
    <source>
        <dbReference type="SAM" id="SignalP"/>
    </source>
</evidence>
<dbReference type="PANTHER" id="PTHR46544">
    <property type="entry name" value="EXTRACELLULAR MATRIX PROTEIN 2-RELATED"/>
    <property type="match status" value="1"/>
</dbReference>
<dbReference type="Gene3D" id="3.80.10.10">
    <property type="entry name" value="Ribonuclease Inhibitor"/>
    <property type="match status" value="5"/>
</dbReference>
<feature type="compositionally biased region" description="Acidic residues" evidence="5">
    <location>
        <begin position="294"/>
        <end position="308"/>
    </location>
</feature>
<dbReference type="Pfam" id="PF00093">
    <property type="entry name" value="VWC"/>
    <property type="match status" value="1"/>
</dbReference>
<keyword evidence="9" id="KW-1185">Reference proteome</keyword>